<dbReference type="EMBL" id="PEDP01002429">
    <property type="protein sequence ID" value="POS82668.1"/>
    <property type="molecule type" value="Genomic_DNA"/>
</dbReference>
<feature type="non-terminal residue" evidence="2">
    <location>
        <position position="473"/>
    </location>
</feature>
<organism evidence="2 3">
    <name type="scientific">Erysiphe pulchra</name>
    <dbReference type="NCBI Taxonomy" id="225359"/>
    <lineage>
        <taxon>Eukaryota</taxon>
        <taxon>Fungi</taxon>
        <taxon>Dikarya</taxon>
        <taxon>Ascomycota</taxon>
        <taxon>Pezizomycotina</taxon>
        <taxon>Leotiomycetes</taxon>
        <taxon>Erysiphales</taxon>
        <taxon>Erysiphaceae</taxon>
        <taxon>Erysiphe</taxon>
    </lineage>
</organism>
<keyword evidence="1" id="KW-0472">Membrane</keyword>
<feature type="transmembrane region" description="Helical" evidence="1">
    <location>
        <begin position="71"/>
        <end position="93"/>
    </location>
</feature>
<proteinExistence type="predicted"/>
<keyword evidence="1" id="KW-0812">Transmembrane</keyword>
<comment type="caution">
    <text evidence="2">The sequence shown here is derived from an EMBL/GenBank/DDBJ whole genome shotgun (WGS) entry which is preliminary data.</text>
</comment>
<sequence>MINRIRREHGIASSIFELDYDLTDPSVVAFQYSEGRIVICYSGIIIVEDLNTRKKKILLYPQGTNHRKAKIPFLVGQYLISSITFSIIANLMYGFRMESNAQLVIWNVISLRKYFIPMSQVIYTATSYQNQVGLVVKDAADFGTKFFFFTWDEESGLKKVATLPEIEDPRVKHVNARIFFHPSKKGVVFITIQTRIFTKYDSSTYGTRIIVYCYNESRLVYAKEEIIKTTTVPGEYKTKKYNNDKQICFFTREPPFGWNHPNIKSKRFVRLPIFTNEGMEHRWLPVRRSRDETLLDQEQLLAVNEKSNVGRESHIRWIELPDGFVPLVEYKKSSNETFYEHLNYDMSTEKFIHFKAPLHPTYQECLFGHGCLIWNDQVLIRARHENTEKLQVITLSKGLSGLWNGSMQSNDSPHSSGSSIMRSETRSSCISSPFELQDGLHDNIDFKVYGDDNFVVLKADNKVKVWKFDEFKY</sequence>
<keyword evidence="3" id="KW-1185">Reference proteome</keyword>
<keyword evidence="1" id="KW-1133">Transmembrane helix</keyword>
<name>A0A2S4PKX6_9PEZI</name>
<dbReference type="AlphaFoldDB" id="A0A2S4PKX6"/>
<evidence type="ECO:0000313" key="3">
    <source>
        <dbReference type="Proteomes" id="UP000237438"/>
    </source>
</evidence>
<evidence type="ECO:0000313" key="2">
    <source>
        <dbReference type="EMBL" id="POS82668.1"/>
    </source>
</evidence>
<evidence type="ECO:0000256" key="1">
    <source>
        <dbReference type="SAM" id="Phobius"/>
    </source>
</evidence>
<gene>
    <name evidence="2" type="ORF">EPUL_005274</name>
</gene>
<dbReference type="STRING" id="225359.A0A2S4PKX6"/>
<dbReference type="Proteomes" id="UP000237438">
    <property type="component" value="Unassembled WGS sequence"/>
</dbReference>
<protein>
    <submittedName>
        <fullName evidence="2">Uncharacterized protein</fullName>
    </submittedName>
</protein>
<reference evidence="2 3" key="1">
    <citation type="submission" date="2017-10" db="EMBL/GenBank/DDBJ databases">
        <title>Development of genomic resources for the powdery mildew, Erysiphe pulchra.</title>
        <authorList>
            <person name="Wadl P.A."/>
            <person name="Mack B.M."/>
            <person name="Moore G."/>
            <person name="Beltz S.B."/>
        </authorList>
    </citation>
    <scope>NUCLEOTIDE SEQUENCE [LARGE SCALE GENOMIC DNA]</scope>
    <source>
        <strain evidence="2">Cflorida</strain>
    </source>
</reference>
<accession>A0A2S4PKX6</accession>